<evidence type="ECO:0000256" key="1">
    <source>
        <dbReference type="ARBA" id="ARBA00001954"/>
    </source>
</evidence>
<evidence type="ECO:0000256" key="3">
    <source>
        <dbReference type="ARBA" id="ARBA00023004"/>
    </source>
</evidence>
<evidence type="ECO:0000259" key="5">
    <source>
        <dbReference type="Pfam" id="PF02668"/>
    </source>
</evidence>
<dbReference type="RefSeq" id="WP_185063307.1">
    <property type="nucleotide sequence ID" value="NZ_BAABJP010000012.1"/>
</dbReference>
<reference evidence="7" key="1">
    <citation type="journal article" date="2019" name="Int. J. Syst. Evol. Microbiol.">
        <title>The Global Catalogue of Microorganisms (GCM) 10K type strain sequencing project: providing services to taxonomists for standard genome sequencing and annotation.</title>
        <authorList>
            <consortium name="The Broad Institute Genomics Platform"/>
            <consortium name="The Broad Institute Genome Sequencing Center for Infectious Disease"/>
            <person name="Wu L."/>
            <person name="Ma J."/>
        </authorList>
    </citation>
    <scope>NUCLEOTIDE SEQUENCE [LARGE SCALE GENOMIC DNA]</scope>
    <source>
        <strain evidence="7">JCM 18303</strain>
    </source>
</reference>
<keyword evidence="2" id="KW-0560">Oxidoreductase</keyword>
<evidence type="ECO:0000313" key="6">
    <source>
        <dbReference type="EMBL" id="GAA5156409.1"/>
    </source>
</evidence>
<organism evidence="6 7">
    <name type="scientific">Pseudonocardia eucalypti</name>
    <dbReference type="NCBI Taxonomy" id="648755"/>
    <lineage>
        <taxon>Bacteria</taxon>
        <taxon>Bacillati</taxon>
        <taxon>Actinomycetota</taxon>
        <taxon>Actinomycetes</taxon>
        <taxon>Pseudonocardiales</taxon>
        <taxon>Pseudonocardiaceae</taxon>
        <taxon>Pseudonocardia</taxon>
    </lineage>
</organism>
<gene>
    <name evidence="6" type="ORF">GCM10023321_32100</name>
</gene>
<evidence type="ECO:0000256" key="4">
    <source>
        <dbReference type="ARBA" id="ARBA00023194"/>
    </source>
</evidence>
<accession>A0ABP9Q3H3</accession>
<evidence type="ECO:0000313" key="7">
    <source>
        <dbReference type="Proteomes" id="UP001428817"/>
    </source>
</evidence>
<comment type="cofactor">
    <cofactor evidence="1">
        <name>Fe(2+)</name>
        <dbReference type="ChEBI" id="CHEBI:29033"/>
    </cofactor>
</comment>
<dbReference type="InterPro" id="IPR042098">
    <property type="entry name" value="TauD-like_sf"/>
</dbReference>
<dbReference type="InterPro" id="IPR050411">
    <property type="entry name" value="AlphaKG_dependent_hydroxylases"/>
</dbReference>
<dbReference type="PANTHER" id="PTHR10696">
    <property type="entry name" value="GAMMA-BUTYROBETAINE HYDROXYLASE-RELATED"/>
    <property type="match status" value="1"/>
</dbReference>
<feature type="domain" description="TauD/TfdA-like" evidence="5">
    <location>
        <begin position="27"/>
        <end position="318"/>
    </location>
</feature>
<protein>
    <submittedName>
        <fullName evidence="6">TauD/TfdA family dioxygenase</fullName>
    </submittedName>
</protein>
<dbReference type="PANTHER" id="PTHR10696:SF56">
    <property type="entry name" value="TAUD_TFDA-LIKE DOMAIN-CONTAINING PROTEIN"/>
    <property type="match status" value="1"/>
</dbReference>
<name>A0ABP9Q3H3_9PSEU</name>
<keyword evidence="4" id="KW-0045">Antibiotic biosynthesis</keyword>
<dbReference type="Pfam" id="PF02668">
    <property type="entry name" value="TauD"/>
    <property type="match status" value="1"/>
</dbReference>
<dbReference type="SUPFAM" id="SSF51197">
    <property type="entry name" value="Clavaminate synthase-like"/>
    <property type="match status" value="1"/>
</dbReference>
<dbReference type="EMBL" id="BAABJP010000012">
    <property type="protein sequence ID" value="GAA5156409.1"/>
    <property type="molecule type" value="Genomic_DNA"/>
</dbReference>
<dbReference type="InterPro" id="IPR003819">
    <property type="entry name" value="TauD/TfdA-like"/>
</dbReference>
<sequence length="328" mass="35865">MSTSFASPTLDVRVHPGKPPLVLAQPTPDLPNPVSWAGRYRDALRATAAEHGGVLVRGLGLGNPGQVAAVFNEISGGLMADRESFATRRPFPGGVYSSSKWPANQPMCMHHELSYALEFPGLMMFACLQAAPTGGATGIADAQKVLAELPAELVARFADEGWLLVRNYNDDIGSPLAEAFGTDDRATIETYCRANGIDFEWQPGGGLRTRQRRHAIIAHPITGQDCWFNQIAFLNEWTLDPEVREFLVDVYGPESLPFNTYYGNGEPLTPDTVAVINQVYEANTAREPWRPGDLMLVDNIRAAHSREAYAGQREVLVGMASPLRMDAR</sequence>
<keyword evidence="3" id="KW-0408">Iron</keyword>
<dbReference type="GO" id="GO:0051213">
    <property type="term" value="F:dioxygenase activity"/>
    <property type="evidence" value="ECO:0007669"/>
    <property type="project" value="UniProtKB-KW"/>
</dbReference>
<keyword evidence="7" id="KW-1185">Reference proteome</keyword>
<dbReference type="Proteomes" id="UP001428817">
    <property type="component" value="Unassembled WGS sequence"/>
</dbReference>
<evidence type="ECO:0000256" key="2">
    <source>
        <dbReference type="ARBA" id="ARBA00023002"/>
    </source>
</evidence>
<dbReference type="Gene3D" id="3.60.130.10">
    <property type="entry name" value="Clavaminate synthase-like"/>
    <property type="match status" value="1"/>
</dbReference>
<keyword evidence="6" id="KW-0223">Dioxygenase</keyword>
<comment type="caution">
    <text evidence="6">The sequence shown here is derived from an EMBL/GenBank/DDBJ whole genome shotgun (WGS) entry which is preliminary data.</text>
</comment>
<proteinExistence type="predicted"/>